<proteinExistence type="predicted"/>
<sequence length="66" mass="7477">MVEIESEDGMSDPEKLTQGLEMYEALLRARNTAMEQAIEARAPECGHFAGIAQDLDWLLNRIKEIK</sequence>
<accession>A0A6J7X7I3</accession>
<organism evidence="1">
    <name type="scientific">uncultured Caudovirales phage</name>
    <dbReference type="NCBI Taxonomy" id="2100421"/>
    <lineage>
        <taxon>Viruses</taxon>
        <taxon>Duplodnaviria</taxon>
        <taxon>Heunggongvirae</taxon>
        <taxon>Uroviricota</taxon>
        <taxon>Caudoviricetes</taxon>
        <taxon>Peduoviridae</taxon>
        <taxon>Maltschvirus</taxon>
        <taxon>Maltschvirus maltsch</taxon>
    </lineage>
</organism>
<protein>
    <submittedName>
        <fullName evidence="1">Uncharacterized protein</fullName>
    </submittedName>
</protein>
<evidence type="ECO:0000313" key="1">
    <source>
        <dbReference type="EMBL" id="CAB5224409.1"/>
    </source>
</evidence>
<reference evidence="1" key="1">
    <citation type="submission" date="2020-05" db="EMBL/GenBank/DDBJ databases">
        <authorList>
            <person name="Chiriac C."/>
            <person name="Salcher M."/>
            <person name="Ghai R."/>
            <person name="Kavagutti S V."/>
        </authorList>
    </citation>
    <scope>NUCLEOTIDE SEQUENCE</scope>
</reference>
<name>A0A6J7X7I3_9CAUD</name>
<gene>
    <name evidence="1" type="ORF">UFOVP393_71</name>
</gene>
<dbReference type="EMBL" id="LR798335">
    <property type="protein sequence ID" value="CAB5224409.1"/>
    <property type="molecule type" value="Genomic_DNA"/>
</dbReference>